<feature type="compositionally biased region" description="Basic and acidic residues" evidence="3">
    <location>
        <begin position="2376"/>
        <end position="2388"/>
    </location>
</feature>
<feature type="transmembrane region" description="Helical" evidence="4">
    <location>
        <begin position="810"/>
        <end position="831"/>
    </location>
</feature>
<dbReference type="Gene3D" id="3.90.1150.10">
    <property type="entry name" value="Aspartate Aminotransferase, domain 1"/>
    <property type="match status" value="1"/>
</dbReference>
<evidence type="ECO:0000259" key="5">
    <source>
        <dbReference type="Pfam" id="PF00266"/>
    </source>
</evidence>
<keyword evidence="4" id="KW-0812">Transmembrane</keyword>
<feature type="compositionally biased region" description="Low complexity" evidence="3">
    <location>
        <begin position="2306"/>
        <end position="2325"/>
    </location>
</feature>
<dbReference type="InterPro" id="IPR057352">
    <property type="entry name" value="TPR_TmcB/C"/>
</dbReference>
<keyword evidence="1" id="KW-0675">Receptor</keyword>
<evidence type="ECO:0000259" key="7">
    <source>
        <dbReference type="Pfam" id="PF25474"/>
    </source>
</evidence>
<evidence type="ECO:0008006" key="10">
    <source>
        <dbReference type="Google" id="ProtNLM"/>
    </source>
</evidence>
<feature type="region of interest" description="Disordered" evidence="3">
    <location>
        <begin position="76"/>
        <end position="97"/>
    </location>
</feature>
<dbReference type="SUPFAM" id="SSF53383">
    <property type="entry name" value="PLP-dependent transferases"/>
    <property type="match status" value="1"/>
</dbReference>
<evidence type="ECO:0000256" key="4">
    <source>
        <dbReference type="SAM" id="Phobius"/>
    </source>
</evidence>
<dbReference type="Pfam" id="PF00266">
    <property type="entry name" value="Aminotran_5"/>
    <property type="match status" value="2"/>
</dbReference>
<keyword evidence="9" id="KW-1185">Reference proteome</keyword>
<gene>
    <name evidence="8" type="ORF">OEZ85_003024</name>
</gene>
<feature type="domain" description="Aminotransferase class V" evidence="5">
    <location>
        <begin position="142"/>
        <end position="218"/>
    </location>
</feature>
<feature type="transmembrane region" description="Helical" evidence="4">
    <location>
        <begin position="860"/>
        <end position="882"/>
    </location>
</feature>
<feature type="compositionally biased region" description="Polar residues" evidence="3">
    <location>
        <begin position="646"/>
        <end position="660"/>
    </location>
</feature>
<keyword evidence="1" id="KW-0600">Photoreceptor protein</keyword>
<dbReference type="Pfam" id="PF25474">
    <property type="entry name" value="TPR_TmcB"/>
    <property type="match status" value="1"/>
</dbReference>
<feature type="compositionally biased region" description="Low complexity" evidence="3">
    <location>
        <begin position="81"/>
        <end position="97"/>
    </location>
</feature>
<feature type="domain" description="PAS" evidence="6">
    <location>
        <begin position="1203"/>
        <end position="1282"/>
    </location>
</feature>
<evidence type="ECO:0000259" key="6">
    <source>
        <dbReference type="Pfam" id="PF13426"/>
    </source>
</evidence>
<feature type="transmembrane region" description="Helical" evidence="4">
    <location>
        <begin position="766"/>
        <end position="789"/>
    </location>
</feature>
<feature type="transmembrane region" description="Helical" evidence="4">
    <location>
        <begin position="986"/>
        <end position="1008"/>
    </location>
</feature>
<keyword evidence="1" id="KW-0157">Chromophore</keyword>
<dbReference type="InterPro" id="IPR052994">
    <property type="entry name" value="Tiny_macrocysts_regulators"/>
</dbReference>
<dbReference type="Proteomes" id="UP001244341">
    <property type="component" value="Chromosome 5b"/>
</dbReference>
<dbReference type="InterPro" id="IPR015421">
    <property type="entry name" value="PyrdxlP-dep_Trfase_major"/>
</dbReference>
<keyword evidence="2" id="KW-0716">Sensory transduction</keyword>
<dbReference type="EMBL" id="CP126212">
    <property type="protein sequence ID" value="WIA14504.1"/>
    <property type="molecule type" value="Genomic_DNA"/>
</dbReference>
<keyword evidence="4" id="KW-1133">Transmembrane helix</keyword>
<feature type="transmembrane region" description="Helical" evidence="4">
    <location>
        <begin position="2232"/>
        <end position="2255"/>
    </location>
</feature>
<feature type="region of interest" description="Disordered" evidence="3">
    <location>
        <begin position="2306"/>
        <end position="2388"/>
    </location>
</feature>
<feature type="domain" description="Aminotransferase class V" evidence="5">
    <location>
        <begin position="329"/>
        <end position="558"/>
    </location>
</feature>
<feature type="transmembrane region" description="Helical" evidence="4">
    <location>
        <begin position="42"/>
        <end position="60"/>
    </location>
</feature>
<organism evidence="8 9">
    <name type="scientific">Tetradesmus obliquus</name>
    <name type="common">Green alga</name>
    <name type="synonym">Acutodesmus obliquus</name>
    <dbReference type="NCBI Taxonomy" id="3088"/>
    <lineage>
        <taxon>Eukaryota</taxon>
        <taxon>Viridiplantae</taxon>
        <taxon>Chlorophyta</taxon>
        <taxon>core chlorophytes</taxon>
        <taxon>Chlorophyceae</taxon>
        <taxon>CS clade</taxon>
        <taxon>Sphaeropleales</taxon>
        <taxon>Scenedesmaceae</taxon>
        <taxon>Tetradesmus</taxon>
    </lineage>
</organism>
<accession>A0ABY8TZE7</accession>
<name>A0ABY8TZE7_TETOB</name>
<protein>
    <recommendedName>
        <fullName evidence="10">PAS domain-containing protein</fullName>
    </recommendedName>
</protein>
<evidence type="ECO:0000313" key="8">
    <source>
        <dbReference type="EMBL" id="WIA14504.1"/>
    </source>
</evidence>
<feature type="compositionally biased region" description="Polar residues" evidence="3">
    <location>
        <begin position="1903"/>
        <end position="1923"/>
    </location>
</feature>
<evidence type="ECO:0000313" key="9">
    <source>
        <dbReference type="Proteomes" id="UP001244341"/>
    </source>
</evidence>
<dbReference type="PANTHER" id="PTHR31600:SF2">
    <property type="entry name" value="GAMETE ENRICHED GENE 10 PROTEIN-RELATED"/>
    <property type="match status" value="1"/>
</dbReference>
<evidence type="ECO:0000256" key="1">
    <source>
        <dbReference type="ARBA" id="ARBA00022543"/>
    </source>
</evidence>
<dbReference type="PANTHER" id="PTHR31600">
    <property type="entry name" value="TINY MACROCYSTS PROTEIN B-RELATED"/>
    <property type="match status" value="1"/>
</dbReference>
<dbReference type="Pfam" id="PF13426">
    <property type="entry name" value="PAS_9"/>
    <property type="match status" value="1"/>
</dbReference>
<dbReference type="InterPro" id="IPR000192">
    <property type="entry name" value="Aminotrans_V_dom"/>
</dbReference>
<dbReference type="InterPro" id="IPR035965">
    <property type="entry name" value="PAS-like_dom_sf"/>
</dbReference>
<feature type="region of interest" description="Disordered" evidence="3">
    <location>
        <begin position="646"/>
        <end position="678"/>
    </location>
</feature>
<evidence type="ECO:0000256" key="2">
    <source>
        <dbReference type="ARBA" id="ARBA00022606"/>
    </source>
</evidence>
<feature type="region of interest" description="Disordered" evidence="3">
    <location>
        <begin position="1896"/>
        <end position="1932"/>
    </location>
</feature>
<dbReference type="InterPro" id="IPR015424">
    <property type="entry name" value="PyrdxlP-dep_Trfase"/>
</dbReference>
<proteinExistence type="predicted"/>
<evidence type="ECO:0000256" key="3">
    <source>
        <dbReference type="SAM" id="MobiDB-lite"/>
    </source>
</evidence>
<dbReference type="InterPro" id="IPR000014">
    <property type="entry name" value="PAS"/>
</dbReference>
<feature type="transmembrane region" description="Helical" evidence="4">
    <location>
        <begin position="2418"/>
        <end position="2439"/>
    </location>
</feature>
<sequence>MSKDLRFRSGGQLLPSCDGAWKQQQHGGAVAWMRLDSKHSRGLWAVLALVVVLLLVSSVWRVNDGSEQADGASLVNGAVTSGQPSSSSSRGWSRSGSSLGSLKAEKAAFLERHGKQYGYNGWLDKNWQREVGDRLGSTLRHYLDFTAAALVTKSHLAAANELLQSATFSNPHSRSPCGMKTTQALEEAMHLVLEFFNADPKQYTVIWTSGATQGLKMIGEYFPWTSGPSWTCSRAVPAGGVSDTSVGTASKCGRVAADAESAAPQSSHFVYLRSNHKSVLGIGGYARERGVTLSCVDEEGMVQWLSSSNSADGGADGGSQGTPLLQPAAAGGNVTYSLVAYPPKDNLEGRLYDWSWVAKVHAKSTPSHRWLVVADAASYVPTHRLDLSTVQPDFVPISFYKLFGFPTGLGALIARKESLSVLHKVYFGGGSVLDATAEDAWRLLSPAPTGFEDGTRDFLGITQLQFGFKQLQQLGGIEAIYAHTRSLQQWTYAALQQLRHGNGQSMVQLFGRHDDPSRQSCIFQFLVLQPDGAATSQVVVEDAAFDAGLAIRTGCMCNPGQCQFNLGIQPEEERTVSITGTDCSSGFMEVQRPAKNDSSRLVSVELPIGTIRASLGYLSTFEDCYALIDFLESTFKNGRTVVDMSEQGSSRRSSINSEGTANGDRGPNTVEDGLEDADNADIDLQNNNKTIRDTMFATIYTLTNNRGGNTSVRMAVLKVVLEFLQLFCVVFNTSFPWRIRQDLWVYRAIQWVLFRMLVQNSGYNEYIIVMYCLMFLMVASTASAMWLAVVYKGEEPTNIWHKRLVAMLRLNVVISCAVFWPACLDFTVFMFDCKWSNLSSGQAAYHLYFTNQNCLAMPHIIHMVVVIFAAMLFIQSVLEVFLGMCDQNPLTRSLLARSDTVTTLKVTCFKMLLVIASAVLDDLPTAQLVIMMFAALGIFHCYMNALPFYNNAANLVWCGLSAGLLLSVGLLAAITFGRDKGIDPEAMTWALLYGIFPAVALGAAWGWVSLVLREMRVWDEDGVPDPQAAEFGEFVLKCAMARLPSNPELLLLHANFLIEVHKDGQAAHAQIQLAQKSNPGLLDSYSIYAAQQMSKKLQKESDGLDLLGYVEFQRNYRACVRAHKLALMAQRQFWSSLLRDSVRIVDLQASIQLMEQSEQRATAVYRRVLERYPSSGKVLKVYGRFLEFVRNEPGTAAKYYTLGLFGYEKGELEGKNVSVLMPAPLSTHHNSFLERYTRSGEPRILNIPRPMVALHKNRSLFPISLCATHISGSGDDCMFFGVVKPSPPPVAEGRPVVRFWTNHAGTVLCVDRNVADNFGHEAPELVGMSFSSLCTDVEGVDSYLSTALREVSKQYHDVASLEVDEVASEPEDSTFVAQVIHGYLPPVYVELSVEFGGVTQGQSDCRTICIQAAVLSESAATLVLDHKARVVYATDKLAAMLGYPVASLLKMELGALLPQPYCQMHGTWFKDLTRKPGANSCRAGAVVHMLAANGGKVPVKLKMTTRENARDGSSTHVVQVAKASASDEQGQRRLLLSINHKGTILQVNKDTPKALYGFEPSQLLGRPLAAALDVFGHWRHHFGEDGSLLALLAEHSMDEESVQGSGSGGRSSAVGPSWRVGVHLPVKSDDDIAAHAALMATDTHLGAQGHVQASSTALTATGGSNTTLTADQASTFLHTLQQRNQLRPVCMTMAVIAQGGDLVVDEEQADLLPVLQVSLFRADALSSLIELDNRLSVTHADEAAGLMFGVNAKQLLKKNFARLVGLAPSTTFEDLLGSKLAKGAMKAAASSTQPVYPGASHMGGVKTVTARHLADGQLLALELQLQALSCSQGSKTRYLVRLQLHEPASSSLPALLQLKEGKAAAAAATVAMPPACTGSGQELAGDASAAMSQSGAKYEHSASADNGCSSDGRGSQGVRQASRLSDDDDEEAPMTVKHHLNGGYKERQAAAAVAASEDDGASAVYNVIDGASEAPSSMSSAAGEGGHEEDLSVDTRRAKRLKKLNHMVQSNAAQTSTSAWKRHTLALLAIMLVARIICFVVLGNEVAYRRGNAIAVADMARVLDRFQSSTLRMALMQKCYAGDFLKTWSCSQSRLNMYEQKLRLNLDLAEMYHKKLFLKEGGVRIFDDPRLQYNWTYATWPEKLFFQRTANGSNVLADGHRTLWEMGNVYINAGREVLFRGYSGDPSKINESVSWQYAMNNGPASIFSGNAWSLDICVDHSVEDLVTLSLRLIMLLIIEVVVVQLGCMAYEFYLLQRCNVSHMRLFSMFLALPSATVRLMAARQLQVDDDSREEVDEDELEALPETAATATEGDGANGADVAAADGGEKKSKQKSVRLDAGLPDDDDADDMPAATSGSKTGKGEKLSSGKGSSSSSKERSSDPEQRGTRLDAVHKALFEWMDPKIKKNGKKLLGSNAVTWRFMLLLGLWAAVLAAMYGISFSQVLSVREQLMSLDMAAHVQYRLGRCRHMANFVGYSDSHAVSAEYKARLQEELAALARDYKVLLYGGDMVLAANVSFVPVAPSAVLGNPAISDMFFTTKSCLRNDQSTCFPAGSQYYDITHSGLGAMIEEFISQMTSFSNLPDEQANATASSFVWMQQVIANDGYDALNKAIELFATWTINRLDIARQLHIGLLHLYMYGNFFAHTVTAIHMMQQAGVLDKRLTLVLDTFGMKLEPWHSFLLAPFTPFDVTTLSHMSSRQPIETPESYSPDGQHARCFWNLLACQFGGGNPAAPAPLDSPLWSTGQAVVQHYRDSLPPIDPEYADSSKLRVLIGVLPRRSKLRAIVNQDQVWSWCLKFKPPQGVQDWNGTACLLHEFGKDLKADLVYSSQADVMIGVHGEGLFNAFFMPQHSSLIEIRPLNFSGHHSNQYMKNMAHGDGDSIFWWGVNVVNPAHSAPGVLELQRRGAPHTWSRERHTCVRLMALQYLLERITLTRTDKARYHSFREKHEHYISDALEKLNDTQRHRLLHGVRGSVLLQAGTAGM</sequence>
<dbReference type="Gene3D" id="3.40.640.10">
    <property type="entry name" value="Type I PLP-dependent aspartate aminotransferase-like (Major domain)"/>
    <property type="match status" value="1"/>
</dbReference>
<dbReference type="SUPFAM" id="SSF55785">
    <property type="entry name" value="PYP-like sensor domain (PAS domain)"/>
    <property type="match status" value="1"/>
</dbReference>
<keyword evidence="4" id="KW-0472">Membrane</keyword>
<reference evidence="8 9" key="1">
    <citation type="submission" date="2023-05" db="EMBL/GenBank/DDBJ databases">
        <title>A 100% complete, gapless, phased diploid assembly of the Scenedesmus obliquus UTEX 3031 genome.</title>
        <authorList>
            <person name="Biondi T.C."/>
            <person name="Hanschen E.R."/>
            <person name="Kwon T."/>
            <person name="Eng W."/>
            <person name="Kruse C.P.S."/>
            <person name="Koehler S.I."/>
            <person name="Kunde Y."/>
            <person name="Gleasner C.D."/>
            <person name="You Mak K.T."/>
            <person name="Polle J."/>
            <person name="Hovde B.T."/>
            <person name="Starkenburg S.R."/>
        </authorList>
    </citation>
    <scope>NUCLEOTIDE SEQUENCE [LARGE SCALE GENOMIC DNA]</scope>
    <source>
        <strain evidence="8 9">DOE0152z</strain>
    </source>
</reference>
<feature type="domain" description="TmcB/TmcC TPR repeats" evidence="7">
    <location>
        <begin position="1091"/>
        <end position="1200"/>
    </location>
</feature>
<dbReference type="InterPro" id="IPR015422">
    <property type="entry name" value="PyrdxlP-dep_Trfase_small"/>
</dbReference>
<dbReference type="Gene3D" id="3.30.450.20">
    <property type="entry name" value="PAS domain"/>
    <property type="match status" value="2"/>
</dbReference>
<feature type="transmembrane region" description="Helical" evidence="4">
    <location>
        <begin position="955"/>
        <end position="974"/>
    </location>
</feature>